<dbReference type="AlphaFoldDB" id="A0A699V3U1"/>
<gene>
    <name evidence="1" type="ORF">Tci_900702</name>
</gene>
<dbReference type="EMBL" id="BKCJ011388125">
    <property type="protein sequence ID" value="GFD28733.1"/>
    <property type="molecule type" value="Genomic_DNA"/>
</dbReference>
<evidence type="ECO:0000313" key="1">
    <source>
        <dbReference type="EMBL" id="GFD28733.1"/>
    </source>
</evidence>
<name>A0A699V3U1_TANCI</name>
<protein>
    <submittedName>
        <fullName evidence="1">Uncharacterized protein</fullName>
    </submittedName>
</protein>
<organism evidence="1">
    <name type="scientific">Tanacetum cinerariifolium</name>
    <name type="common">Dalmatian daisy</name>
    <name type="synonym">Chrysanthemum cinerariifolium</name>
    <dbReference type="NCBI Taxonomy" id="118510"/>
    <lineage>
        <taxon>Eukaryota</taxon>
        <taxon>Viridiplantae</taxon>
        <taxon>Streptophyta</taxon>
        <taxon>Embryophyta</taxon>
        <taxon>Tracheophyta</taxon>
        <taxon>Spermatophyta</taxon>
        <taxon>Magnoliopsida</taxon>
        <taxon>eudicotyledons</taxon>
        <taxon>Gunneridae</taxon>
        <taxon>Pentapetalae</taxon>
        <taxon>asterids</taxon>
        <taxon>campanulids</taxon>
        <taxon>Asterales</taxon>
        <taxon>Asteraceae</taxon>
        <taxon>Asteroideae</taxon>
        <taxon>Anthemideae</taxon>
        <taxon>Anthemidinae</taxon>
        <taxon>Tanacetum</taxon>
    </lineage>
</organism>
<reference evidence="1" key="1">
    <citation type="journal article" date="2019" name="Sci. Rep.">
        <title>Draft genome of Tanacetum cinerariifolium, the natural source of mosquito coil.</title>
        <authorList>
            <person name="Yamashiro T."/>
            <person name="Shiraishi A."/>
            <person name="Satake H."/>
            <person name="Nakayama K."/>
        </authorList>
    </citation>
    <scope>NUCLEOTIDE SEQUENCE</scope>
</reference>
<accession>A0A699V3U1</accession>
<proteinExistence type="predicted"/>
<sequence>MDIFAFIHTSDPTKVKVVEQERKEDEPRLLETTVGRTVLLLPVASDRDKSELDASVDKLFDEGGSELSAAKQSCYYWISAAEGRINAAESS</sequence>
<comment type="caution">
    <text evidence="1">The sequence shown here is derived from an EMBL/GenBank/DDBJ whole genome shotgun (WGS) entry which is preliminary data.</text>
</comment>